<evidence type="ECO:0000313" key="2">
    <source>
        <dbReference type="EMBL" id="ANC77217.1"/>
    </source>
</evidence>
<proteinExistence type="predicted"/>
<dbReference type="EMBL" id="CP015378">
    <property type="protein sequence ID" value="ANC77217.1"/>
    <property type="molecule type" value="Genomic_DNA"/>
</dbReference>
<evidence type="ECO:0000313" key="3">
    <source>
        <dbReference type="Proteomes" id="UP000076623"/>
    </source>
</evidence>
<protein>
    <recommendedName>
        <fullName evidence="4">DUF2007 domain-containing protein</fullName>
    </recommendedName>
</protein>
<dbReference type="RefSeq" id="WP_082861382.1">
    <property type="nucleotide sequence ID" value="NZ_CP015378.1"/>
</dbReference>
<dbReference type="AlphaFoldDB" id="A0A160IMJ6"/>
<dbReference type="STRING" id="1221500.ABE65_010545"/>
<reference evidence="2 3" key="1">
    <citation type="submission" date="2016-04" db="EMBL/GenBank/DDBJ databases">
        <title>Complete genome sequence of Fictibacillus phosphorivorans G25-29, a strain toxic to nematodes.</title>
        <authorList>
            <person name="Zheng Z."/>
        </authorList>
    </citation>
    <scope>NUCLEOTIDE SEQUENCE [LARGE SCALE GENOMIC DNA]</scope>
    <source>
        <strain evidence="2 3">G25-29</strain>
    </source>
</reference>
<organism evidence="2 3">
    <name type="scientific">Fictibacillus phosphorivorans</name>
    <dbReference type="NCBI Taxonomy" id="1221500"/>
    <lineage>
        <taxon>Bacteria</taxon>
        <taxon>Bacillati</taxon>
        <taxon>Bacillota</taxon>
        <taxon>Bacilli</taxon>
        <taxon>Bacillales</taxon>
        <taxon>Fictibacillaceae</taxon>
        <taxon>Fictibacillus</taxon>
    </lineage>
</organism>
<keyword evidence="1" id="KW-0812">Transmembrane</keyword>
<sequence length="96" mass="11019">MPVFGWFFLLIVLGGIIVGSFVHKYRYRNMNLIYTAFGQENYFNIIAKLKADGVAYKVRIPGQAFGDRERPVIDNTQYDIYVKNTDAHLAADALRK</sequence>
<evidence type="ECO:0008006" key="4">
    <source>
        <dbReference type="Google" id="ProtNLM"/>
    </source>
</evidence>
<accession>A0A160IMJ6</accession>
<name>A0A160IMJ6_9BACL</name>
<keyword evidence="3" id="KW-1185">Reference proteome</keyword>
<dbReference type="Proteomes" id="UP000076623">
    <property type="component" value="Chromosome"/>
</dbReference>
<dbReference type="KEGG" id="fpn:ABE65_010545"/>
<evidence type="ECO:0000256" key="1">
    <source>
        <dbReference type="SAM" id="Phobius"/>
    </source>
</evidence>
<keyword evidence="1" id="KW-0472">Membrane</keyword>
<feature type="transmembrane region" description="Helical" evidence="1">
    <location>
        <begin position="6"/>
        <end position="23"/>
    </location>
</feature>
<keyword evidence="1" id="KW-1133">Transmembrane helix</keyword>
<gene>
    <name evidence="2" type="ORF">ABE65_010545</name>
</gene>